<dbReference type="Proteomes" id="UP001302978">
    <property type="component" value="Chromosome"/>
</dbReference>
<evidence type="ECO:0000313" key="1">
    <source>
        <dbReference type="EMBL" id="WNY23641.1"/>
    </source>
</evidence>
<dbReference type="AlphaFoldDB" id="A0AA96V917"/>
<name>A0AA96V917_9EURY</name>
<accession>A0AA96V917</accession>
<proteinExistence type="predicted"/>
<dbReference type="EMBL" id="CP131059">
    <property type="protein sequence ID" value="WNY23641.1"/>
    <property type="molecule type" value="Genomic_DNA"/>
</dbReference>
<evidence type="ECO:0000313" key="2">
    <source>
        <dbReference type="Proteomes" id="UP001302978"/>
    </source>
</evidence>
<organism evidence="1 2">
    <name type="scientific">Methanimicrococcus hongohii</name>
    <dbReference type="NCBI Taxonomy" id="3028295"/>
    <lineage>
        <taxon>Archaea</taxon>
        <taxon>Methanobacteriati</taxon>
        <taxon>Methanobacteriota</taxon>
        <taxon>Stenosarchaea group</taxon>
        <taxon>Methanomicrobia</taxon>
        <taxon>Methanosarcinales</taxon>
        <taxon>Methanosarcinaceae</taxon>
        <taxon>Methanimicrococcus</taxon>
    </lineage>
</organism>
<dbReference type="RefSeq" id="WP_316556776.1">
    <property type="nucleotide sequence ID" value="NZ_CP131059.1"/>
</dbReference>
<keyword evidence="2" id="KW-1185">Reference proteome</keyword>
<gene>
    <name evidence="1" type="ORF">MmiHf6_09500</name>
</gene>
<protein>
    <submittedName>
        <fullName evidence="1">Uncharacterized protein</fullName>
    </submittedName>
</protein>
<dbReference type="KEGG" id="mehf:MmiHf6_09500"/>
<reference evidence="1 2" key="1">
    <citation type="submission" date="2023-07" db="EMBL/GenBank/DDBJ databases">
        <title>Closed genoem sequence of Methanomicrococcus sp. Hf6.</title>
        <authorList>
            <person name="Poehlein A."/>
            <person name="Protasov E."/>
            <person name="Platt K."/>
            <person name="Reeh H."/>
            <person name="Daniel R."/>
            <person name="Brune A."/>
        </authorList>
    </citation>
    <scope>NUCLEOTIDE SEQUENCE [LARGE SCALE GENOMIC DNA]</scope>
    <source>
        <strain evidence="1 2">Hf6</strain>
    </source>
</reference>
<sequence length="202" mass="22054">MSKISTFLIALLVMFALVGVASAGSGTQADPYTVLYVGYSYVGGGGSMCNGAGDNTVISQLSGDNVYYTTDYINIDYDAYYYPTAASYNAAATAIDNAGTYDFLIAEMAYGGYSYGATVDAARESFYNATRDSTSFGIRASIFSDDYINSYAPENFNFRDDTSYGQATNLTYTPRFQNAVDNVNYNNWPSMPDYEDFLAYLN</sequence>
<dbReference type="GeneID" id="85195487"/>